<dbReference type="InterPro" id="IPR017441">
    <property type="entry name" value="Protein_kinase_ATP_BS"/>
</dbReference>
<evidence type="ECO:0000313" key="13">
    <source>
        <dbReference type="EMBL" id="CCH85801.1"/>
    </source>
</evidence>
<dbReference type="GO" id="GO:0106310">
    <property type="term" value="F:protein serine kinase activity"/>
    <property type="evidence" value="ECO:0007669"/>
    <property type="project" value="RHEA"/>
</dbReference>
<dbReference type="Pfam" id="PF00069">
    <property type="entry name" value="Pkinase"/>
    <property type="match status" value="1"/>
</dbReference>
<dbReference type="InterPro" id="IPR011009">
    <property type="entry name" value="Kinase-like_dom_sf"/>
</dbReference>
<keyword evidence="3 13" id="KW-0418">Kinase</keyword>
<dbReference type="STRING" id="477641.MODMU_0341"/>
<comment type="catalytic activity">
    <reaction evidence="7">
        <text>L-seryl-[protein] + ATP = O-phospho-L-seryl-[protein] + ADP + H(+)</text>
        <dbReference type="Rhea" id="RHEA:17989"/>
        <dbReference type="Rhea" id="RHEA-COMP:9863"/>
        <dbReference type="Rhea" id="RHEA-COMP:11604"/>
        <dbReference type="ChEBI" id="CHEBI:15378"/>
        <dbReference type="ChEBI" id="CHEBI:29999"/>
        <dbReference type="ChEBI" id="CHEBI:30616"/>
        <dbReference type="ChEBI" id="CHEBI:83421"/>
        <dbReference type="ChEBI" id="CHEBI:456216"/>
        <dbReference type="EC" id="2.7.12.2"/>
    </reaction>
</comment>
<protein>
    <recommendedName>
        <fullName evidence="6">mitogen-activated protein kinase kinase</fullName>
        <ecNumber evidence="6">2.7.12.2</ecNumber>
    </recommendedName>
</protein>
<keyword evidence="13" id="KW-0723">Serine/threonine-protein kinase</keyword>
<accession>I4EQY8</accession>
<dbReference type="Proteomes" id="UP000006461">
    <property type="component" value="Chromosome"/>
</dbReference>
<keyword evidence="4 10" id="KW-0067">ATP-binding</keyword>
<dbReference type="GO" id="GO:0005524">
    <property type="term" value="F:ATP binding"/>
    <property type="evidence" value="ECO:0007669"/>
    <property type="project" value="UniProtKB-UniRule"/>
</dbReference>
<keyword evidence="1 13" id="KW-0808">Transferase</keyword>
<dbReference type="Gene3D" id="1.10.510.10">
    <property type="entry name" value="Transferase(Phosphotransferase) domain 1"/>
    <property type="match status" value="1"/>
</dbReference>
<keyword evidence="2 10" id="KW-0547">Nucleotide-binding</keyword>
<dbReference type="InterPro" id="IPR000719">
    <property type="entry name" value="Prot_kinase_dom"/>
</dbReference>
<dbReference type="PROSITE" id="PS00107">
    <property type="entry name" value="PROTEIN_KINASE_ATP"/>
    <property type="match status" value="1"/>
</dbReference>
<evidence type="ECO:0000259" key="12">
    <source>
        <dbReference type="PROSITE" id="PS50011"/>
    </source>
</evidence>
<name>I4EQY8_MODI5</name>
<dbReference type="SMART" id="SM00220">
    <property type="entry name" value="S_TKc"/>
    <property type="match status" value="1"/>
</dbReference>
<evidence type="ECO:0000256" key="8">
    <source>
        <dbReference type="ARBA" id="ARBA00049299"/>
    </source>
</evidence>
<evidence type="ECO:0000256" key="9">
    <source>
        <dbReference type="ARBA" id="ARBA00051693"/>
    </source>
</evidence>
<dbReference type="EC" id="2.7.12.2" evidence="6"/>
<comment type="catalytic activity">
    <reaction evidence="9">
        <text>L-tyrosyl-[protein] + ATP = O-phospho-L-tyrosyl-[protein] + ADP + H(+)</text>
        <dbReference type="Rhea" id="RHEA:10596"/>
        <dbReference type="Rhea" id="RHEA-COMP:10136"/>
        <dbReference type="Rhea" id="RHEA-COMP:20101"/>
        <dbReference type="ChEBI" id="CHEBI:15378"/>
        <dbReference type="ChEBI" id="CHEBI:30616"/>
        <dbReference type="ChEBI" id="CHEBI:46858"/>
        <dbReference type="ChEBI" id="CHEBI:61978"/>
        <dbReference type="ChEBI" id="CHEBI:456216"/>
        <dbReference type="EC" id="2.7.12.2"/>
    </reaction>
</comment>
<dbReference type="PROSITE" id="PS50011">
    <property type="entry name" value="PROTEIN_KINASE_DOM"/>
    <property type="match status" value="1"/>
</dbReference>
<feature type="domain" description="Protein kinase" evidence="12">
    <location>
        <begin position="218"/>
        <end position="463"/>
    </location>
</feature>
<dbReference type="PROSITE" id="PS00108">
    <property type="entry name" value="PROTEIN_KINASE_ST"/>
    <property type="match status" value="1"/>
</dbReference>
<dbReference type="OMA" id="WFETAFM"/>
<sequence length="695" mass="75468">MSTAEEVPGLLVPPDLEVALLLQTVWDMLAMGGHWPTYERVDRVLFHQHHLDIATVMSRTSTELLRGGRPEGGAPPRDDGELTLTLAGAASCSGSGPAIDVVVAAARLAAAAERDLDPAEADPLLTFADVARELGIDPSRARDVARRSGLLLVSEPWTGSNSLSEDSWQLRVDRRARPYAGVHDLAEYWGRRKERAPASRDTRQAAPAENIIQLNRRWRLGEQLGEGGFGKVFVAVGDDGTAVAVKFVPKEPGAERELLFARQEGFRNVVPVLDDGELGDDYVLVMPMADATLRERLFAAGGGLSVGEALAVLIDVVTALTDLEGQVVHRDIKPENVMLLDGTWCLADFGISRYSDASTATHTRMFSLSKEYAAPEQWRLDRATSAADVYAVGVMAFELLAGHRPFPGPGLHDFQEQHLTQAPPHLGGVSPQLDAIVQDCLAKQPKARPTPVSLLQRLEHAATPKTAPGFSALVDAYRQHCEREVAAAAVVTAQDITNMTKQKRRPGLAAAASRTWARVSTTLLSTVLEAAPGVAVYHLDDGGWLVILDGAALELSTAWPVPDLAPRWPFDVIAHATVKVVVHPTHADWEGRSHSLWYCDAQREGQYGWFETAFMSQHGGGPQEPFALWPEKAEGALSDVLASTQVAWPFTELVPGETDEFGDRWIGWFGAAVKGKLFRPSFIPESDPAGSWRRA</sequence>
<organism evidence="13 14">
    <name type="scientific">Modestobacter italicus (strain DSM 44449 / CECT 9708 / BC 501)</name>
    <dbReference type="NCBI Taxonomy" id="2732864"/>
    <lineage>
        <taxon>Bacteria</taxon>
        <taxon>Bacillati</taxon>
        <taxon>Actinomycetota</taxon>
        <taxon>Actinomycetes</taxon>
        <taxon>Geodermatophilales</taxon>
        <taxon>Geodermatophilaceae</taxon>
        <taxon>Modestobacter</taxon>
    </lineage>
</organism>
<dbReference type="CDD" id="cd14014">
    <property type="entry name" value="STKc_PknB_like"/>
    <property type="match status" value="1"/>
</dbReference>
<dbReference type="HOGENOM" id="CLU_024924_0_0_11"/>
<evidence type="ECO:0000256" key="10">
    <source>
        <dbReference type="PROSITE-ProRule" id="PRU10141"/>
    </source>
</evidence>
<dbReference type="SUPFAM" id="SSF56112">
    <property type="entry name" value="Protein kinase-like (PK-like)"/>
    <property type="match status" value="1"/>
</dbReference>
<feature type="compositionally biased region" description="Low complexity" evidence="11">
    <location>
        <begin position="63"/>
        <end position="75"/>
    </location>
</feature>
<evidence type="ECO:0000313" key="14">
    <source>
        <dbReference type="Proteomes" id="UP000006461"/>
    </source>
</evidence>
<dbReference type="PANTHER" id="PTHR48013:SF9">
    <property type="entry name" value="DUAL SPECIFICITY MITOGEN-ACTIVATED PROTEIN KINASE KINASE 5"/>
    <property type="match status" value="1"/>
</dbReference>
<comment type="catalytic activity">
    <reaction evidence="8">
        <text>L-threonyl-[protein] + ATP = O-phospho-L-threonyl-[protein] + ADP + H(+)</text>
        <dbReference type="Rhea" id="RHEA:46608"/>
        <dbReference type="Rhea" id="RHEA-COMP:11060"/>
        <dbReference type="Rhea" id="RHEA-COMP:11605"/>
        <dbReference type="ChEBI" id="CHEBI:15378"/>
        <dbReference type="ChEBI" id="CHEBI:30013"/>
        <dbReference type="ChEBI" id="CHEBI:30616"/>
        <dbReference type="ChEBI" id="CHEBI:61977"/>
        <dbReference type="ChEBI" id="CHEBI:456216"/>
        <dbReference type="EC" id="2.7.12.2"/>
    </reaction>
</comment>
<reference evidence="13 14" key="1">
    <citation type="journal article" date="2012" name="J. Bacteriol.">
        <title>Genome Sequence of Radiation-Resistant Modestobacter marinus Strain BC501, a Representative Actinobacterium That Thrives on Calcareous Stone Surfaces.</title>
        <authorList>
            <person name="Normand P."/>
            <person name="Gury J."/>
            <person name="Pujic P."/>
            <person name="Chouaia B."/>
            <person name="Crotti E."/>
            <person name="Brusetti L."/>
            <person name="Daffonchio D."/>
            <person name="Vacherie B."/>
            <person name="Barbe V."/>
            <person name="Medigue C."/>
            <person name="Calteau A."/>
            <person name="Ghodhbane-Gtari F."/>
            <person name="Essoussi I."/>
            <person name="Nouioui I."/>
            <person name="Abbassi-Ghozzi I."/>
            <person name="Gtari M."/>
        </authorList>
    </citation>
    <scope>NUCLEOTIDE SEQUENCE [LARGE SCALE GENOMIC DNA]</scope>
    <source>
        <strain evidence="14">BC 501</strain>
    </source>
</reference>
<evidence type="ECO:0000256" key="4">
    <source>
        <dbReference type="ARBA" id="ARBA00022840"/>
    </source>
</evidence>
<dbReference type="EMBL" id="FO203431">
    <property type="protein sequence ID" value="CCH85801.1"/>
    <property type="molecule type" value="Genomic_DNA"/>
</dbReference>
<feature type="region of interest" description="Disordered" evidence="11">
    <location>
        <begin position="62"/>
        <end position="81"/>
    </location>
</feature>
<evidence type="ECO:0000256" key="6">
    <source>
        <dbReference type="ARBA" id="ARBA00038999"/>
    </source>
</evidence>
<evidence type="ECO:0000256" key="5">
    <source>
        <dbReference type="ARBA" id="ARBA00038035"/>
    </source>
</evidence>
<evidence type="ECO:0000256" key="2">
    <source>
        <dbReference type="ARBA" id="ARBA00022741"/>
    </source>
</evidence>
<evidence type="ECO:0000256" key="1">
    <source>
        <dbReference type="ARBA" id="ARBA00022679"/>
    </source>
</evidence>
<dbReference type="InterPro" id="IPR008271">
    <property type="entry name" value="Ser/Thr_kinase_AS"/>
</dbReference>
<dbReference type="GO" id="GO:0004713">
    <property type="term" value="F:protein tyrosine kinase activity"/>
    <property type="evidence" value="ECO:0007669"/>
    <property type="project" value="RHEA"/>
</dbReference>
<evidence type="ECO:0000256" key="11">
    <source>
        <dbReference type="SAM" id="MobiDB-lite"/>
    </source>
</evidence>
<dbReference type="OrthoDB" id="7061676at2"/>
<evidence type="ECO:0000256" key="7">
    <source>
        <dbReference type="ARBA" id="ARBA00049014"/>
    </source>
</evidence>
<feature type="binding site" evidence="10">
    <location>
        <position position="246"/>
    </location>
    <ligand>
        <name>ATP</name>
        <dbReference type="ChEBI" id="CHEBI:30616"/>
    </ligand>
</feature>
<evidence type="ECO:0000256" key="3">
    <source>
        <dbReference type="ARBA" id="ARBA00022777"/>
    </source>
</evidence>
<dbReference type="KEGG" id="mmar:MODMU_0341"/>
<dbReference type="AlphaFoldDB" id="I4EQY8"/>
<dbReference type="PANTHER" id="PTHR48013">
    <property type="entry name" value="DUAL SPECIFICITY MITOGEN-ACTIVATED PROTEIN KINASE KINASE 5-RELATED"/>
    <property type="match status" value="1"/>
</dbReference>
<comment type="similarity">
    <text evidence="5">Belongs to the protein kinase superfamily. STE Ser/Thr protein kinase family. MAP kinase kinase subfamily.</text>
</comment>
<keyword evidence="14" id="KW-1185">Reference proteome</keyword>
<dbReference type="eggNOG" id="COG0515">
    <property type="taxonomic scope" value="Bacteria"/>
</dbReference>
<proteinExistence type="inferred from homology"/>
<gene>
    <name evidence="13" type="ordered locus">MODMU_0341</name>
</gene>
<dbReference type="GO" id="GO:0004674">
    <property type="term" value="F:protein serine/threonine kinase activity"/>
    <property type="evidence" value="ECO:0007669"/>
    <property type="project" value="UniProtKB-KW"/>
</dbReference>